<evidence type="ECO:0000313" key="3">
    <source>
        <dbReference type="Proteomes" id="UP001634394"/>
    </source>
</evidence>
<name>A0ABD3UUC4_SINWO</name>
<dbReference type="Pfam" id="PF00027">
    <property type="entry name" value="cNMP_binding"/>
    <property type="match status" value="1"/>
</dbReference>
<sequence>MKPNYVEVLSFLFMLYDGDYKEKKKYNASYLLPYQAARIDVKVNSVYIVVEGNHKRTFPLHSKKYSNSGLKTKNDTPDTAFGENAEKVIGKRLLTPVVKTALPQNRANKELSDDEMRRGSIFLFDESKRSSDTNRRKTVGSVKFTKIEQIALMKLAITKEVKRKGLMNKWRLLVKLYLLMKRWWYVYAVQEIGQTHPLYNQFELIRNSAHKPNDHYVHFDPSHFKADRQMRMSAEAKRVLTTPPETRTAADIHYATVALRSIDSIAAYPLRMQKAFATYGTFECYDAARIIVQQDHPPNGFYFILYGQVIVAGKHPDSIYAKTYCHLKRNENFGDYLPNGELAIVHRTKRMSTVITKEYTELLKIDIETYEKIFMAGGTKTIEDPDHHKFMRSLFFLNGWPLEAIGRNPNALQFCYFRRDVVLVKDSNFSDWIYIVKSGSLTVLKKLEKVYSTVNSKTGNYTEKAHTHGYFSFRVDETNYHRYADYNHIQLPRPLSPSRNSDSDDDSRHGNGFAAFEDIDLLAFPLLKRINFIMRPNTASAAYLRTNTIFLNENSSHARRSIKSAKSDSLIKSRRRWQVSYSERREKSVTQTTTPSLTVDSMQMKETPRDETEGLVGKRTIIDDFDSAVKSKTKETTAADLNPEFMTIQTLTKGQAFGLAQVFFEDQPSMILVSNGAECVMLSKKVYRENCSPALLERLRQEVSPYPSEEELQRALKCNVNWNEYKKINLQKLVGIFMDGKNSRLKFA</sequence>
<keyword evidence="3" id="KW-1185">Reference proteome</keyword>
<dbReference type="Proteomes" id="UP001634394">
    <property type="component" value="Unassembled WGS sequence"/>
</dbReference>
<dbReference type="InterPro" id="IPR000595">
    <property type="entry name" value="cNMP-bd_dom"/>
</dbReference>
<feature type="domain" description="Cyclic nucleotide-binding" evidence="1">
    <location>
        <begin position="285"/>
        <end position="375"/>
    </location>
</feature>
<evidence type="ECO:0000259" key="1">
    <source>
        <dbReference type="PROSITE" id="PS50042"/>
    </source>
</evidence>
<reference evidence="2 3" key="1">
    <citation type="submission" date="2024-11" db="EMBL/GenBank/DDBJ databases">
        <title>Chromosome-level genome assembly of the freshwater bivalve Anodonta woodiana.</title>
        <authorList>
            <person name="Chen X."/>
        </authorList>
    </citation>
    <scope>NUCLEOTIDE SEQUENCE [LARGE SCALE GENOMIC DNA]</scope>
    <source>
        <strain evidence="2">MN2024</strain>
        <tissue evidence="2">Gills</tissue>
    </source>
</reference>
<dbReference type="Gene3D" id="2.60.120.10">
    <property type="entry name" value="Jelly Rolls"/>
    <property type="match status" value="2"/>
</dbReference>
<dbReference type="PANTHER" id="PTHR23011:SF28">
    <property type="entry name" value="CYCLIC NUCLEOTIDE-BINDING DOMAIN CONTAINING PROTEIN"/>
    <property type="match status" value="1"/>
</dbReference>
<dbReference type="EMBL" id="JBJQND010000015">
    <property type="protein sequence ID" value="KAL3851983.1"/>
    <property type="molecule type" value="Genomic_DNA"/>
</dbReference>
<gene>
    <name evidence="2" type="ORF">ACJMK2_015672</name>
</gene>
<dbReference type="PANTHER" id="PTHR23011">
    <property type="entry name" value="CYCLIC NUCLEOTIDE-BINDING DOMAIN CONTAINING PROTEIN"/>
    <property type="match status" value="1"/>
</dbReference>
<accession>A0ABD3UUC4</accession>
<dbReference type="SUPFAM" id="SSF51206">
    <property type="entry name" value="cAMP-binding domain-like"/>
    <property type="match status" value="2"/>
</dbReference>
<protein>
    <recommendedName>
        <fullName evidence="1">Cyclic nucleotide-binding domain-containing protein</fullName>
    </recommendedName>
</protein>
<dbReference type="AlphaFoldDB" id="A0ABD3UUC4"/>
<dbReference type="InterPro" id="IPR014710">
    <property type="entry name" value="RmlC-like_jellyroll"/>
</dbReference>
<proteinExistence type="predicted"/>
<dbReference type="PROSITE" id="PS50042">
    <property type="entry name" value="CNMP_BINDING_3"/>
    <property type="match status" value="1"/>
</dbReference>
<dbReference type="CDD" id="cd00038">
    <property type="entry name" value="CAP_ED"/>
    <property type="match status" value="1"/>
</dbReference>
<dbReference type="InterPro" id="IPR018490">
    <property type="entry name" value="cNMP-bd_dom_sf"/>
</dbReference>
<evidence type="ECO:0000313" key="2">
    <source>
        <dbReference type="EMBL" id="KAL3851983.1"/>
    </source>
</evidence>
<comment type="caution">
    <text evidence="2">The sequence shown here is derived from an EMBL/GenBank/DDBJ whole genome shotgun (WGS) entry which is preliminary data.</text>
</comment>
<organism evidence="2 3">
    <name type="scientific">Sinanodonta woodiana</name>
    <name type="common">Chinese pond mussel</name>
    <name type="synonym">Anodonta woodiana</name>
    <dbReference type="NCBI Taxonomy" id="1069815"/>
    <lineage>
        <taxon>Eukaryota</taxon>
        <taxon>Metazoa</taxon>
        <taxon>Spiralia</taxon>
        <taxon>Lophotrochozoa</taxon>
        <taxon>Mollusca</taxon>
        <taxon>Bivalvia</taxon>
        <taxon>Autobranchia</taxon>
        <taxon>Heteroconchia</taxon>
        <taxon>Palaeoheterodonta</taxon>
        <taxon>Unionida</taxon>
        <taxon>Unionoidea</taxon>
        <taxon>Unionidae</taxon>
        <taxon>Unioninae</taxon>
        <taxon>Sinanodonta</taxon>
    </lineage>
</organism>